<organism evidence="1 2">
    <name type="scientific">Actinomadura fulvescens</name>
    <dbReference type="NCBI Taxonomy" id="46160"/>
    <lineage>
        <taxon>Bacteria</taxon>
        <taxon>Bacillati</taxon>
        <taxon>Actinomycetota</taxon>
        <taxon>Actinomycetes</taxon>
        <taxon>Streptosporangiales</taxon>
        <taxon>Thermomonosporaceae</taxon>
        <taxon>Actinomadura</taxon>
    </lineage>
</organism>
<dbReference type="SUPFAM" id="SSF50475">
    <property type="entry name" value="FMN-binding split barrel"/>
    <property type="match status" value="1"/>
</dbReference>
<dbReference type="Pfam" id="PF12900">
    <property type="entry name" value="Pyridox_ox_2"/>
    <property type="match status" value="1"/>
</dbReference>
<proteinExistence type="predicted"/>
<keyword evidence="2" id="KW-1185">Reference proteome</keyword>
<dbReference type="Proteomes" id="UP001501509">
    <property type="component" value="Unassembled WGS sequence"/>
</dbReference>
<comment type="caution">
    <text evidence="1">The sequence shown here is derived from an EMBL/GenBank/DDBJ whole genome shotgun (WGS) entry which is preliminary data.</text>
</comment>
<reference evidence="1 2" key="1">
    <citation type="journal article" date="2019" name="Int. J. Syst. Evol. Microbiol.">
        <title>The Global Catalogue of Microorganisms (GCM) 10K type strain sequencing project: providing services to taxonomists for standard genome sequencing and annotation.</title>
        <authorList>
            <consortium name="The Broad Institute Genomics Platform"/>
            <consortium name="The Broad Institute Genome Sequencing Center for Infectious Disease"/>
            <person name="Wu L."/>
            <person name="Ma J."/>
        </authorList>
    </citation>
    <scope>NUCLEOTIDE SEQUENCE [LARGE SCALE GENOMIC DNA]</scope>
    <source>
        <strain evidence="1 2">JCM 6833</strain>
    </source>
</reference>
<evidence type="ECO:0000313" key="2">
    <source>
        <dbReference type="Proteomes" id="UP001501509"/>
    </source>
</evidence>
<dbReference type="EMBL" id="BAAATD010000001">
    <property type="protein sequence ID" value="GAA2581147.1"/>
    <property type="molecule type" value="Genomic_DNA"/>
</dbReference>
<accession>A0ABN3PE00</accession>
<gene>
    <name evidence="1" type="ORF">GCM10010411_12140</name>
</gene>
<evidence type="ECO:0000313" key="1">
    <source>
        <dbReference type="EMBL" id="GAA2581147.1"/>
    </source>
</evidence>
<name>A0ABN3PE00_9ACTN</name>
<dbReference type="InterPro" id="IPR024747">
    <property type="entry name" value="Pyridox_Oxase-rel"/>
</dbReference>
<evidence type="ECO:0008006" key="3">
    <source>
        <dbReference type="Google" id="ProtNLM"/>
    </source>
</evidence>
<dbReference type="Gene3D" id="2.30.110.10">
    <property type="entry name" value="Electron Transport, Fmn-binding Protein, Chain A"/>
    <property type="match status" value="1"/>
</dbReference>
<dbReference type="InterPro" id="IPR012349">
    <property type="entry name" value="Split_barrel_FMN-bd"/>
</dbReference>
<protein>
    <recommendedName>
        <fullName evidence="3">Pyridoxamine 5'-phosphate oxidase family protein</fullName>
    </recommendedName>
</protein>
<sequence length="175" mass="19176">MSHASLSYLSVFADPGGGHGTYLRVTQRQRTGGKIMGTAATRTISVELDRDECLSLVGTTEVGRVGFDDGEGPTVFPVNFALDGECVLFRTTLTGRLYQSLTAIPDAAIRIAFEVDWINQEQHIGWSVLLRGGAEAVSVEEGEKQEWPQPWPAGEREAYVRLRPTSVCGRRLKHA</sequence>